<gene>
    <name evidence="3" type="ORF">PLANPX_4297</name>
</gene>
<dbReference type="InterPro" id="IPR036465">
    <property type="entry name" value="vWFA_dom_sf"/>
</dbReference>
<evidence type="ECO:0000313" key="3">
    <source>
        <dbReference type="EMBL" id="BBO34685.1"/>
    </source>
</evidence>
<keyword evidence="4" id="KW-1185">Reference proteome</keyword>
<dbReference type="EMBL" id="AP021861">
    <property type="protein sequence ID" value="BBO34685.1"/>
    <property type="molecule type" value="Genomic_DNA"/>
</dbReference>
<name>A0A5K7XE65_9BACT</name>
<dbReference type="Gene3D" id="3.40.50.410">
    <property type="entry name" value="von Willebrand factor, type A domain"/>
    <property type="match status" value="1"/>
</dbReference>
<dbReference type="AlphaFoldDB" id="A0A5K7XE65"/>
<dbReference type="InterPro" id="IPR002881">
    <property type="entry name" value="DUF58"/>
</dbReference>
<dbReference type="Proteomes" id="UP000326837">
    <property type="component" value="Chromosome"/>
</dbReference>
<feature type="transmembrane region" description="Helical" evidence="1">
    <location>
        <begin position="35"/>
        <end position="51"/>
    </location>
</feature>
<reference evidence="4" key="1">
    <citation type="submission" date="2019-10" db="EMBL/GenBank/DDBJ databases">
        <title>Lacipirellula parvula gen. nov., sp. nov., representing a lineage of planctomycetes widespread in freshwater anoxic habitats, and description of the family Lacipirellulaceae.</title>
        <authorList>
            <person name="Dedysh S.N."/>
            <person name="Kulichevskaya I.S."/>
            <person name="Beletsky A.V."/>
            <person name="Rakitin A.L."/>
            <person name="Mardanov A.V."/>
            <person name="Ivanova A.A."/>
            <person name="Saltykova V.X."/>
            <person name="Rijpstra W.I.C."/>
            <person name="Sinninghe Damste J.S."/>
            <person name="Ravin N.V."/>
        </authorList>
    </citation>
    <scope>NUCLEOTIDE SEQUENCE [LARGE SCALE GENOMIC DNA]</scope>
    <source>
        <strain evidence="4">PX69</strain>
    </source>
</reference>
<evidence type="ECO:0000256" key="1">
    <source>
        <dbReference type="SAM" id="Phobius"/>
    </source>
</evidence>
<proteinExistence type="predicted"/>
<dbReference type="RefSeq" id="WP_152100213.1">
    <property type="nucleotide sequence ID" value="NZ_AP021861.1"/>
</dbReference>
<dbReference type="PANTHER" id="PTHR33608">
    <property type="entry name" value="BLL2464 PROTEIN"/>
    <property type="match status" value="1"/>
</dbReference>
<keyword evidence="1" id="KW-1133">Transmembrane helix</keyword>
<dbReference type="Pfam" id="PF01882">
    <property type="entry name" value="DUF58"/>
    <property type="match status" value="1"/>
</dbReference>
<evidence type="ECO:0000313" key="4">
    <source>
        <dbReference type="Proteomes" id="UP000326837"/>
    </source>
</evidence>
<sequence length="440" mass="48209">MTIRPAPRLLGGIFAAAALAPLAFAWPPILGVICGLWLLLAVLALLEYRNLKPMLAGVSVQRRLPANAARGLPFVCETTVANSGSLPIHAVVREGVPPAALQGPAFVPLELAAGARKTITARLTIPVRGQHSFGPAWVRIRGPWKLLEAQQGFDLSGGIKVLPETYASRETLSQDQRARLMQLDKLTRTRRHGAGSEFESLAEYRPGDDPRRIDWRTTARVRRPVIRRYQVERHRDVMIVIDSGRLMGASVGNGTKLDCAVDAALMLARVALQTGDRCGIAVFDDAVRGYLSPVAGVSAMGPLADQVYALDSQMREADFGAMFAELQVRQPRRSLIVVLSDLVDEETSQRMRTSMMRLAKRHVVLFAALQTPLLAAALRGEVNSLLDGARKGVALRLLRQRRRALHSLRRAGVHILDVAPSDLSIPLINQFIELRSQDLL</sequence>
<dbReference type="PANTHER" id="PTHR33608:SF3">
    <property type="entry name" value="SLR2013 PROTEIN"/>
    <property type="match status" value="1"/>
</dbReference>
<keyword evidence="1" id="KW-0472">Membrane</keyword>
<keyword evidence="1" id="KW-0812">Transmembrane</keyword>
<protein>
    <recommendedName>
        <fullName evidence="2">DUF58 domain-containing protein</fullName>
    </recommendedName>
</protein>
<dbReference type="SUPFAM" id="SSF53300">
    <property type="entry name" value="vWA-like"/>
    <property type="match status" value="1"/>
</dbReference>
<organism evidence="3 4">
    <name type="scientific">Lacipirellula parvula</name>
    <dbReference type="NCBI Taxonomy" id="2650471"/>
    <lineage>
        <taxon>Bacteria</taxon>
        <taxon>Pseudomonadati</taxon>
        <taxon>Planctomycetota</taxon>
        <taxon>Planctomycetia</taxon>
        <taxon>Pirellulales</taxon>
        <taxon>Lacipirellulaceae</taxon>
        <taxon>Lacipirellula</taxon>
    </lineage>
</organism>
<dbReference type="KEGG" id="lpav:PLANPX_4297"/>
<evidence type="ECO:0000259" key="2">
    <source>
        <dbReference type="Pfam" id="PF01882"/>
    </source>
</evidence>
<accession>A0A5K7XE65</accession>
<feature type="domain" description="DUF58" evidence="2">
    <location>
        <begin position="203"/>
        <end position="369"/>
    </location>
</feature>